<name>A0A835CPI3_APHGI</name>
<keyword evidence="1" id="KW-0472">Membrane</keyword>
<dbReference type="OrthoDB" id="5752at2759"/>
<keyword evidence="1" id="KW-1133">Transmembrane helix</keyword>
<accession>A0A835CPI3</accession>
<evidence type="ECO:0000256" key="1">
    <source>
        <dbReference type="SAM" id="Phobius"/>
    </source>
</evidence>
<dbReference type="GO" id="GO:0016251">
    <property type="term" value="F:RNA polymerase II general transcription initiation factor activity"/>
    <property type="evidence" value="ECO:0007669"/>
    <property type="project" value="InterPro"/>
</dbReference>
<dbReference type="GO" id="GO:0051123">
    <property type="term" value="P:RNA polymerase II preinitiation complex assembly"/>
    <property type="evidence" value="ECO:0007669"/>
    <property type="project" value="TreeGrafter"/>
</dbReference>
<dbReference type="AlphaFoldDB" id="A0A835CPI3"/>
<dbReference type="EMBL" id="JACMRX010000004">
    <property type="protein sequence ID" value="KAF7990664.1"/>
    <property type="molecule type" value="Genomic_DNA"/>
</dbReference>
<dbReference type="PANTHER" id="PTHR13900:SF0">
    <property type="entry name" value="TRANSCRIPTION INITIATION FACTOR TFIID SUBUNIT 1"/>
    <property type="match status" value="1"/>
</dbReference>
<feature type="transmembrane region" description="Helical" evidence="1">
    <location>
        <begin position="94"/>
        <end position="115"/>
    </location>
</feature>
<protein>
    <submittedName>
        <fullName evidence="2">Uncharacterized protein</fullName>
    </submittedName>
</protein>
<organism evidence="2 3">
    <name type="scientific">Aphidius gifuensis</name>
    <name type="common">Parasitoid wasp</name>
    <dbReference type="NCBI Taxonomy" id="684658"/>
    <lineage>
        <taxon>Eukaryota</taxon>
        <taxon>Metazoa</taxon>
        <taxon>Ecdysozoa</taxon>
        <taxon>Arthropoda</taxon>
        <taxon>Hexapoda</taxon>
        <taxon>Insecta</taxon>
        <taxon>Pterygota</taxon>
        <taxon>Neoptera</taxon>
        <taxon>Endopterygota</taxon>
        <taxon>Hymenoptera</taxon>
        <taxon>Apocrita</taxon>
        <taxon>Ichneumonoidea</taxon>
        <taxon>Braconidae</taxon>
        <taxon>Aphidiinae</taxon>
        <taxon>Aphidius</taxon>
    </lineage>
</organism>
<dbReference type="Proteomes" id="UP000639338">
    <property type="component" value="Unassembled WGS sequence"/>
</dbReference>
<reference evidence="2 3" key="1">
    <citation type="submission" date="2020-08" db="EMBL/GenBank/DDBJ databases">
        <title>Aphidius gifuensis genome sequencing and assembly.</title>
        <authorList>
            <person name="Du Z."/>
        </authorList>
    </citation>
    <scope>NUCLEOTIDE SEQUENCE [LARGE SCALE GENOMIC DNA]</scope>
    <source>
        <strain evidence="2">YNYX2018</strain>
        <tissue evidence="2">Adults</tissue>
    </source>
</reference>
<proteinExistence type="predicted"/>
<gene>
    <name evidence="2" type="ORF">HCN44_000469</name>
</gene>
<dbReference type="InterPro" id="IPR040240">
    <property type="entry name" value="TAF1"/>
</dbReference>
<keyword evidence="3" id="KW-1185">Reference proteome</keyword>
<evidence type="ECO:0000313" key="2">
    <source>
        <dbReference type="EMBL" id="KAF7990664.1"/>
    </source>
</evidence>
<comment type="caution">
    <text evidence="2">The sequence shown here is derived from an EMBL/GenBank/DDBJ whole genome shotgun (WGS) entry which is preliminary data.</text>
</comment>
<sequence>MRLKNFHRMPIKLYSHGTLATPKPHIAQPLLKHIRKKAKQREQERIASGGGHVFFMRGADDLTVEEIRVFCNIVVAFLELHIDGIVALTIGSSIFNNFLLVSYIFVAFLLTPFIITDNEFCFGL</sequence>
<dbReference type="GO" id="GO:0017025">
    <property type="term" value="F:TBP-class protein binding"/>
    <property type="evidence" value="ECO:0007669"/>
    <property type="project" value="InterPro"/>
</dbReference>
<keyword evidence="1" id="KW-0812">Transmembrane</keyword>
<evidence type="ECO:0000313" key="3">
    <source>
        <dbReference type="Proteomes" id="UP000639338"/>
    </source>
</evidence>
<dbReference type="GO" id="GO:0005669">
    <property type="term" value="C:transcription factor TFIID complex"/>
    <property type="evidence" value="ECO:0007669"/>
    <property type="project" value="InterPro"/>
</dbReference>
<dbReference type="GO" id="GO:0004402">
    <property type="term" value="F:histone acetyltransferase activity"/>
    <property type="evidence" value="ECO:0007669"/>
    <property type="project" value="InterPro"/>
</dbReference>
<dbReference type="PANTHER" id="PTHR13900">
    <property type="entry name" value="TRANSCRIPTION INITIATION FACTOR TFIID"/>
    <property type="match status" value="1"/>
</dbReference>